<dbReference type="EMBL" id="GBRH01221000">
    <property type="protein sequence ID" value="JAD76895.1"/>
    <property type="molecule type" value="Transcribed_RNA"/>
</dbReference>
<name>A0A0A9CU24_ARUDO</name>
<reference evidence="1" key="1">
    <citation type="submission" date="2014-09" db="EMBL/GenBank/DDBJ databases">
        <authorList>
            <person name="Magalhaes I.L.F."/>
            <person name="Oliveira U."/>
            <person name="Santos F.R."/>
            <person name="Vidigal T.H.D.A."/>
            <person name="Brescovit A.D."/>
            <person name="Santos A.J."/>
        </authorList>
    </citation>
    <scope>NUCLEOTIDE SEQUENCE</scope>
    <source>
        <tissue evidence="1">Shoot tissue taken approximately 20 cm above the soil surface</tissue>
    </source>
</reference>
<reference evidence="1" key="2">
    <citation type="journal article" date="2015" name="Data Brief">
        <title>Shoot transcriptome of the giant reed, Arundo donax.</title>
        <authorList>
            <person name="Barrero R.A."/>
            <person name="Guerrero F.D."/>
            <person name="Moolhuijzen P."/>
            <person name="Goolsby J.A."/>
            <person name="Tidwell J."/>
            <person name="Bellgard S.E."/>
            <person name="Bellgard M.I."/>
        </authorList>
    </citation>
    <scope>NUCLEOTIDE SEQUENCE</scope>
    <source>
        <tissue evidence="1">Shoot tissue taken approximately 20 cm above the soil surface</tissue>
    </source>
</reference>
<proteinExistence type="predicted"/>
<evidence type="ECO:0000313" key="1">
    <source>
        <dbReference type="EMBL" id="JAD76895.1"/>
    </source>
</evidence>
<sequence length="28" mass="3291">MFWSGLMWLMKVFTLKKTGCKTKQVKLG</sequence>
<organism evidence="1">
    <name type="scientific">Arundo donax</name>
    <name type="common">Giant reed</name>
    <name type="synonym">Donax arundinaceus</name>
    <dbReference type="NCBI Taxonomy" id="35708"/>
    <lineage>
        <taxon>Eukaryota</taxon>
        <taxon>Viridiplantae</taxon>
        <taxon>Streptophyta</taxon>
        <taxon>Embryophyta</taxon>
        <taxon>Tracheophyta</taxon>
        <taxon>Spermatophyta</taxon>
        <taxon>Magnoliopsida</taxon>
        <taxon>Liliopsida</taxon>
        <taxon>Poales</taxon>
        <taxon>Poaceae</taxon>
        <taxon>PACMAD clade</taxon>
        <taxon>Arundinoideae</taxon>
        <taxon>Arundineae</taxon>
        <taxon>Arundo</taxon>
    </lineage>
</organism>
<protein>
    <submittedName>
        <fullName evidence="1">Uncharacterized protein</fullName>
    </submittedName>
</protein>
<accession>A0A0A9CU24</accession>
<dbReference type="AlphaFoldDB" id="A0A0A9CU24"/>